<keyword evidence="1" id="KW-0805">Transcription regulation</keyword>
<keyword evidence="2" id="KW-0238">DNA-binding</keyword>
<dbReference type="GO" id="GO:0003677">
    <property type="term" value="F:DNA binding"/>
    <property type="evidence" value="ECO:0007669"/>
    <property type="project" value="UniProtKB-KW"/>
</dbReference>
<dbReference type="PANTHER" id="PTHR38445">
    <property type="entry name" value="HTH-TYPE TRANSCRIPTIONAL REPRESSOR YTRA"/>
    <property type="match status" value="1"/>
</dbReference>
<evidence type="ECO:0000313" key="5">
    <source>
        <dbReference type="EMBL" id="MCC2230288.1"/>
    </source>
</evidence>
<evidence type="ECO:0000256" key="2">
    <source>
        <dbReference type="ARBA" id="ARBA00023125"/>
    </source>
</evidence>
<dbReference type="SUPFAM" id="SSF46785">
    <property type="entry name" value="Winged helix' DNA-binding domain"/>
    <property type="match status" value="1"/>
</dbReference>
<dbReference type="EMBL" id="JAJEQR010000010">
    <property type="protein sequence ID" value="MCC2230288.1"/>
    <property type="molecule type" value="Genomic_DNA"/>
</dbReference>
<keyword evidence="6" id="KW-1185">Reference proteome</keyword>
<dbReference type="Proteomes" id="UP001198182">
    <property type="component" value="Unassembled WGS sequence"/>
</dbReference>
<evidence type="ECO:0000259" key="4">
    <source>
        <dbReference type="PROSITE" id="PS50949"/>
    </source>
</evidence>
<dbReference type="InterPro" id="IPR036388">
    <property type="entry name" value="WH-like_DNA-bd_sf"/>
</dbReference>
<dbReference type="SMART" id="SM00345">
    <property type="entry name" value="HTH_GNTR"/>
    <property type="match status" value="1"/>
</dbReference>
<sequence length="125" mass="14229">MNIIIDNKSGKPIYEQIYTQLKEQIIGGDLEADAPLPSIRSLAKDLRISVITTKRAYDELEKEGFIYTVAAKGCYVAAMNLELVKEQNLQKMEEHLREVVRLAEISGVEKTDVEEMLQLVYEENP</sequence>
<dbReference type="RefSeq" id="WP_308452994.1">
    <property type="nucleotide sequence ID" value="NZ_JAJEQR010000010.1"/>
</dbReference>
<dbReference type="GO" id="GO:0003700">
    <property type="term" value="F:DNA-binding transcription factor activity"/>
    <property type="evidence" value="ECO:0007669"/>
    <property type="project" value="InterPro"/>
</dbReference>
<proteinExistence type="predicted"/>
<organism evidence="5 6">
    <name type="scientific">Hominifimenecus microfluidus</name>
    <dbReference type="NCBI Taxonomy" id="2885348"/>
    <lineage>
        <taxon>Bacteria</taxon>
        <taxon>Bacillati</taxon>
        <taxon>Bacillota</taxon>
        <taxon>Clostridia</taxon>
        <taxon>Lachnospirales</taxon>
        <taxon>Lachnospiraceae</taxon>
        <taxon>Hominifimenecus</taxon>
    </lineage>
</organism>
<name>A0AAE3JEK7_9FIRM</name>
<gene>
    <name evidence="5" type="ORF">LKD81_04640</name>
</gene>
<keyword evidence="3" id="KW-0804">Transcription</keyword>
<reference evidence="5" key="1">
    <citation type="submission" date="2021-10" db="EMBL/GenBank/DDBJ databases">
        <title>Anaerobic single-cell dispensing facilitates the cultivation of human gut bacteria.</title>
        <authorList>
            <person name="Afrizal A."/>
        </authorList>
    </citation>
    <scope>NUCLEOTIDE SEQUENCE</scope>
    <source>
        <strain evidence="5">CLA-AA-H215</strain>
    </source>
</reference>
<dbReference type="InterPro" id="IPR000524">
    <property type="entry name" value="Tscrpt_reg_HTH_GntR"/>
</dbReference>
<feature type="domain" description="HTH gntR-type" evidence="4">
    <location>
        <begin position="11"/>
        <end position="79"/>
    </location>
</feature>
<dbReference type="PANTHER" id="PTHR38445:SF7">
    <property type="entry name" value="GNTR-FAMILY TRANSCRIPTIONAL REGULATOR"/>
    <property type="match status" value="1"/>
</dbReference>
<dbReference type="CDD" id="cd07377">
    <property type="entry name" value="WHTH_GntR"/>
    <property type="match status" value="1"/>
</dbReference>
<dbReference type="Pfam" id="PF00392">
    <property type="entry name" value="GntR"/>
    <property type="match status" value="1"/>
</dbReference>
<evidence type="ECO:0000313" key="6">
    <source>
        <dbReference type="Proteomes" id="UP001198182"/>
    </source>
</evidence>
<dbReference type="AlphaFoldDB" id="A0AAE3JEK7"/>
<evidence type="ECO:0000256" key="1">
    <source>
        <dbReference type="ARBA" id="ARBA00023015"/>
    </source>
</evidence>
<dbReference type="PROSITE" id="PS50949">
    <property type="entry name" value="HTH_GNTR"/>
    <property type="match status" value="1"/>
</dbReference>
<dbReference type="Gene3D" id="1.10.10.10">
    <property type="entry name" value="Winged helix-like DNA-binding domain superfamily/Winged helix DNA-binding domain"/>
    <property type="match status" value="1"/>
</dbReference>
<evidence type="ECO:0000256" key="3">
    <source>
        <dbReference type="ARBA" id="ARBA00023163"/>
    </source>
</evidence>
<comment type="caution">
    <text evidence="5">The sequence shown here is derived from an EMBL/GenBank/DDBJ whole genome shotgun (WGS) entry which is preliminary data.</text>
</comment>
<dbReference type="InterPro" id="IPR036390">
    <property type="entry name" value="WH_DNA-bd_sf"/>
</dbReference>
<accession>A0AAE3JEK7</accession>
<protein>
    <submittedName>
        <fullName evidence="5">GntR family transcriptional regulator</fullName>
    </submittedName>
</protein>